<dbReference type="AlphaFoldDB" id="A0A162N444"/>
<feature type="compositionally biased region" description="Low complexity" evidence="1">
    <location>
        <begin position="32"/>
        <end position="49"/>
    </location>
</feature>
<reference evidence="3" key="1">
    <citation type="submission" date="2015-06" db="EMBL/GenBank/DDBJ databases">
        <title>Expansion of signal transduction pathways in fungi by whole-genome duplication.</title>
        <authorList>
            <consortium name="DOE Joint Genome Institute"/>
            <person name="Corrochano L.M."/>
            <person name="Kuo A."/>
            <person name="Marcet-Houben M."/>
            <person name="Polaino S."/>
            <person name="Salamov A."/>
            <person name="Villalobos J.M."/>
            <person name="Alvarez M.I."/>
            <person name="Avalos J."/>
            <person name="Benito E.P."/>
            <person name="Benoit I."/>
            <person name="Burger G."/>
            <person name="Camino L.P."/>
            <person name="Canovas D."/>
            <person name="Cerda-Olmedo E."/>
            <person name="Cheng J.-F."/>
            <person name="Dominguez A."/>
            <person name="Elias M."/>
            <person name="Eslava A.P."/>
            <person name="Glaser F."/>
            <person name="Grimwood J."/>
            <person name="Gutierrez G."/>
            <person name="Heitman J."/>
            <person name="Henrissat B."/>
            <person name="Iturriaga E.A."/>
            <person name="Lang B.F."/>
            <person name="Lavin J.L."/>
            <person name="Lee S."/>
            <person name="Li W."/>
            <person name="Lindquist E."/>
            <person name="Lopez-Garcia S."/>
            <person name="Luque E.M."/>
            <person name="Marcos A.T."/>
            <person name="Martin J."/>
            <person name="McCluskey K."/>
            <person name="Medina H.R."/>
            <person name="Miralles-Duran A."/>
            <person name="Miyazaki A."/>
            <person name="Munoz-Torres E."/>
            <person name="Oguiza J.A."/>
            <person name="Ohm R."/>
            <person name="Olmedo M."/>
            <person name="Orejas M."/>
            <person name="Ortiz-Castellanos L."/>
            <person name="Pisabarro A.G."/>
            <person name="Rodriguez-Romero J."/>
            <person name="Ruiz-Herrera J."/>
            <person name="Ruiz-Vazquez R."/>
            <person name="Sanz C."/>
            <person name="Schackwitz W."/>
            <person name="Schmutz J."/>
            <person name="Shahriari M."/>
            <person name="Shelest E."/>
            <person name="Silva-Franco F."/>
            <person name="Soanes D."/>
            <person name="Syed K."/>
            <person name="Tagua V.G."/>
            <person name="Talbot N.J."/>
            <person name="Thon M."/>
            <person name="De vries R.P."/>
            <person name="Wiebenga A."/>
            <person name="Yadav J.S."/>
            <person name="Braun E.L."/>
            <person name="Baker S."/>
            <person name="Garre V."/>
            <person name="Horwitz B."/>
            <person name="Torres-Martinez S."/>
            <person name="Idnurm A."/>
            <person name="Herrera-Estrella A."/>
            <person name="Gabaldon T."/>
            <person name="Grigoriev I.V."/>
        </authorList>
    </citation>
    <scope>NUCLEOTIDE SEQUENCE [LARGE SCALE GENOMIC DNA]</scope>
    <source>
        <strain evidence="3">NRRL 1555(-)</strain>
    </source>
</reference>
<dbReference type="RefSeq" id="XP_018283704.1">
    <property type="nucleotide sequence ID" value="XM_018437591.1"/>
</dbReference>
<name>A0A162N444_PHYB8</name>
<evidence type="ECO:0000256" key="1">
    <source>
        <dbReference type="SAM" id="MobiDB-lite"/>
    </source>
</evidence>
<accession>A0A162N444</accession>
<sequence>MGNLTDKWVSGARFPKKPGGPLLSLETRHSVDSPSTSTPTSLVPPVTAPRRTKPPKESTVRYPSPEPANLTLACNTRDIQLRPASSIGRAQKVKPTGDQGVSFLIWDGLPFTIAKSKGQTHWGSESILNYYTIFNYKRSPFTAVDAQKMLLCHYTVVNAQEDITAHKEVLRLTIFRFYGFIKIMSDTCRFRSGLVFQCYITAKTGNHFGHRSQKRILCNCHPDWLTRIQAQHFDESVKSEDVKGRLTQIGNNTFVKLSSVVPEFLSANQDDDYTEFFFENDD</sequence>
<gene>
    <name evidence="2" type="ORF">PHYBLDRAFT_175845</name>
</gene>
<dbReference type="EMBL" id="KV441008">
    <property type="protein sequence ID" value="OAD65664.1"/>
    <property type="molecule type" value="Genomic_DNA"/>
</dbReference>
<keyword evidence="3" id="KW-1185">Reference proteome</keyword>
<proteinExistence type="predicted"/>
<protein>
    <submittedName>
        <fullName evidence="2">Uncharacterized protein</fullName>
    </submittedName>
</protein>
<evidence type="ECO:0000313" key="2">
    <source>
        <dbReference type="EMBL" id="OAD65664.1"/>
    </source>
</evidence>
<organism evidence="2 3">
    <name type="scientific">Phycomyces blakesleeanus (strain ATCC 8743b / DSM 1359 / FGSC 10004 / NBRC 33097 / NRRL 1555)</name>
    <dbReference type="NCBI Taxonomy" id="763407"/>
    <lineage>
        <taxon>Eukaryota</taxon>
        <taxon>Fungi</taxon>
        <taxon>Fungi incertae sedis</taxon>
        <taxon>Mucoromycota</taxon>
        <taxon>Mucoromycotina</taxon>
        <taxon>Mucoromycetes</taxon>
        <taxon>Mucorales</taxon>
        <taxon>Phycomycetaceae</taxon>
        <taxon>Phycomyces</taxon>
    </lineage>
</organism>
<dbReference type="InParanoid" id="A0A162N444"/>
<evidence type="ECO:0000313" key="3">
    <source>
        <dbReference type="Proteomes" id="UP000077315"/>
    </source>
</evidence>
<dbReference type="Proteomes" id="UP000077315">
    <property type="component" value="Unassembled WGS sequence"/>
</dbReference>
<dbReference type="VEuPathDB" id="FungiDB:PHYBLDRAFT_175845"/>
<dbReference type="GeneID" id="28998497"/>
<feature type="region of interest" description="Disordered" evidence="1">
    <location>
        <begin position="1"/>
        <end position="67"/>
    </location>
</feature>